<dbReference type="SMART" id="SM00353">
    <property type="entry name" value="HLH"/>
    <property type="match status" value="1"/>
</dbReference>
<evidence type="ECO:0000256" key="1">
    <source>
        <dbReference type="ARBA" id="ARBA00004123"/>
    </source>
</evidence>
<organism evidence="7 8">
    <name type="scientific">Naumovozyma castellii</name>
    <name type="common">Yeast</name>
    <name type="synonym">Saccharomyces castellii</name>
    <dbReference type="NCBI Taxonomy" id="27288"/>
    <lineage>
        <taxon>Eukaryota</taxon>
        <taxon>Fungi</taxon>
        <taxon>Dikarya</taxon>
        <taxon>Ascomycota</taxon>
        <taxon>Saccharomycotina</taxon>
        <taxon>Saccharomycetes</taxon>
        <taxon>Saccharomycetales</taxon>
        <taxon>Saccharomycetaceae</taxon>
        <taxon>Naumovozyma</taxon>
    </lineage>
</organism>
<feature type="domain" description="BHLH" evidence="6">
    <location>
        <begin position="15"/>
        <end position="99"/>
    </location>
</feature>
<evidence type="ECO:0000256" key="5">
    <source>
        <dbReference type="SAM" id="MobiDB-lite"/>
    </source>
</evidence>
<dbReference type="GO" id="GO:0016559">
    <property type="term" value="P:peroxisome fission"/>
    <property type="evidence" value="ECO:0007669"/>
    <property type="project" value="EnsemblFungi"/>
</dbReference>
<dbReference type="OrthoDB" id="690068at2759"/>
<evidence type="ECO:0000259" key="6">
    <source>
        <dbReference type="PROSITE" id="PS50888"/>
    </source>
</evidence>
<evidence type="ECO:0000313" key="7">
    <source>
        <dbReference type="EMBL" id="CCC71882.1"/>
    </source>
</evidence>
<feature type="compositionally biased region" description="Basic and acidic residues" evidence="5">
    <location>
        <begin position="156"/>
        <end position="176"/>
    </location>
</feature>
<keyword evidence="2" id="KW-0805">Transcription regulation</keyword>
<feature type="region of interest" description="Disordered" evidence="5">
    <location>
        <begin position="56"/>
        <end position="85"/>
    </location>
</feature>
<evidence type="ECO:0000313" key="8">
    <source>
        <dbReference type="Proteomes" id="UP000001640"/>
    </source>
</evidence>
<keyword evidence="3" id="KW-0804">Transcription</keyword>
<evidence type="ECO:0000256" key="3">
    <source>
        <dbReference type="ARBA" id="ARBA00023163"/>
    </source>
</evidence>
<dbReference type="HOGENOM" id="CLU_115506_0_0_1"/>
<dbReference type="Pfam" id="PF00010">
    <property type="entry name" value="HLH"/>
    <property type="match status" value="1"/>
</dbReference>
<dbReference type="GO" id="GO:0005667">
    <property type="term" value="C:transcription regulator complex"/>
    <property type="evidence" value="ECO:0007669"/>
    <property type="project" value="EnsemblFungi"/>
</dbReference>
<dbReference type="FunCoup" id="G0VK48">
    <property type="interactions" value="368"/>
</dbReference>
<keyword evidence="4" id="KW-0539">Nucleus</keyword>
<dbReference type="SUPFAM" id="SSF47459">
    <property type="entry name" value="HLH, helix-loop-helix DNA-binding domain"/>
    <property type="match status" value="1"/>
</dbReference>
<evidence type="ECO:0000256" key="2">
    <source>
        <dbReference type="ARBA" id="ARBA00023015"/>
    </source>
</evidence>
<dbReference type="GO" id="GO:0046983">
    <property type="term" value="F:protein dimerization activity"/>
    <property type="evidence" value="ECO:0007669"/>
    <property type="project" value="InterPro"/>
</dbReference>
<dbReference type="Gene3D" id="4.10.280.10">
    <property type="entry name" value="Helix-loop-helix DNA-binding domain"/>
    <property type="match status" value="1"/>
</dbReference>
<name>G0VK48_NAUCA</name>
<dbReference type="GO" id="GO:0031930">
    <property type="term" value="P:mitochondria-nucleus signaling pathway"/>
    <property type="evidence" value="ECO:0007669"/>
    <property type="project" value="EnsemblFungi"/>
</dbReference>
<feature type="region of interest" description="Disordered" evidence="5">
    <location>
        <begin position="150"/>
        <end position="176"/>
    </location>
</feature>
<dbReference type="eggNOG" id="ENOG502S1F7">
    <property type="taxonomic scope" value="Eukaryota"/>
</dbReference>
<dbReference type="Proteomes" id="UP000001640">
    <property type="component" value="Chromosome 9"/>
</dbReference>
<sequence length="176" mass="19527">MNTIPESISSSVTSTASVHAFQNDRRRRDNINDRIQELLSLIPTDFFKEYYNNLENADPGSVETPSGATTPKLKGTGTRDGKPNKGQILTQAVEYITFLQNEVDRRNREEVELILKVQKLSKATGIPITDINVDNTSAEVELANIGVGPLASSGHSDNHAEKKQTEEAHQHMGYEY</sequence>
<dbReference type="PROSITE" id="PS50888">
    <property type="entry name" value="BHLH"/>
    <property type="match status" value="1"/>
</dbReference>
<dbReference type="InterPro" id="IPR036638">
    <property type="entry name" value="HLH_DNA-bd_sf"/>
</dbReference>
<feature type="region of interest" description="Disordered" evidence="5">
    <location>
        <begin position="1"/>
        <end position="21"/>
    </location>
</feature>
<gene>
    <name evidence="7" type="primary">NCAS0I02140</name>
    <name evidence="7" type="ordered locus">NCAS_0I02140</name>
</gene>
<dbReference type="STRING" id="1064592.G0VK48"/>
<dbReference type="GO" id="GO:0000978">
    <property type="term" value="F:RNA polymerase II cis-regulatory region sequence-specific DNA binding"/>
    <property type="evidence" value="ECO:0007669"/>
    <property type="project" value="TreeGrafter"/>
</dbReference>
<comment type="subcellular location">
    <subcellularLocation>
        <location evidence="1">Nucleus</location>
    </subcellularLocation>
</comment>
<protein>
    <recommendedName>
        <fullName evidence="6">BHLH domain-containing protein</fullName>
    </recommendedName>
</protein>
<dbReference type="AlphaFoldDB" id="G0VK48"/>
<keyword evidence="8" id="KW-1185">Reference proteome</keyword>
<evidence type="ECO:0000256" key="4">
    <source>
        <dbReference type="ARBA" id="ARBA00023242"/>
    </source>
</evidence>
<dbReference type="PANTHER" id="PTHR46117:SF3">
    <property type="entry name" value="FI24210P1"/>
    <property type="match status" value="1"/>
</dbReference>
<dbReference type="EMBL" id="HE576760">
    <property type="protein sequence ID" value="CCC71882.1"/>
    <property type="molecule type" value="Genomic_DNA"/>
</dbReference>
<dbReference type="GO" id="GO:0045944">
    <property type="term" value="P:positive regulation of transcription by RNA polymerase II"/>
    <property type="evidence" value="ECO:0007669"/>
    <property type="project" value="EnsemblFungi"/>
</dbReference>
<dbReference type="InterPro" id="IPR011598">
    <property type="entry name" value="bHLH_dom"/>
</dbReference>
<reference key="2">
    <citation type="submission" date="2011-08" db="EMBL/GenBank/DDBJ databases">
        <title>Genome sequence of Naumovozyma castellii.</title>
        <authorList>
            <person name="Gordon J.L."/>
            <person name="Armisen D."/>
            <person name="Proux-Wera E."/>
            <person name="OhEigeartaigh S.S."/>
            <person name="Byrne K.P."/>
            <person name="Wolfe K.H."/>
        </authorList>
    </citation>
    <scope>NUCLEOTIDE SEQUENCE</scope>
    <source>
        <strain>Type strain:CBS 4309</strain>
    </source>
</reference>
<dbReference type="GO" id="GO:0005737">
    <property type="term" value="C:cytoplasm"/>
    <property type="evidence" value="ECO:0007669"/>
    <property type="project" value="EnsemblFungi"/>
</dbReference>
<dbReference type="GO" id="GO:0000981">
    <property type="term" value="F:DNA-binding transcription factor activity, RNA polymerase II-specific"/>
    <property type="evidence" value="ECO:0007669"/>
    <property type="project" value="EnsemblFungi"/>
</dbReference>
<accession>G0VK48</accession>
<dbReference type="GeneID" id="96905569"/>
<reference evidence="7 8" key="1">
    <citation type="journal article" date="2011" name="Proc. Natl. Acad. Sci. U.S.A.">
        <title>Evolutionary erosion of yeast sex chromosomes by mating-type switching accidents.</title>
        <authorList>
            <person name="Gordon J.L."/>
            <person name="Armisen D."/>
            <person name="Proux-Wera E."/>
            <person name="Oheigeartaigh S.S."/>
            <person name="Byrne K.P."/>
            <person name="Wolfe K.H."/>
        </authorList>
    </citation>
    <scope>NUCLEOTIDE SEQUENCE [LARGE SCALE GENOMIC DNA]</scope>
    <source>
        <strain evidence="8">ATCC 76901 / BCRC 22586 / CBS 4309 / NBRC 1992 / NRRL Y-12630</strain>
    </source>
</reference>
<dbReference type="GO" id="GO:0005634">
    <property type="term" value="C:nucleus"/>
    <property type="evidence" value="ECO:0007669"/>
    <property type="project" value="UniProtKB-SubCell"/>
</dbReference>
<dbReference type="InterPro" id="IPR051732">
    <property type="entry name" value="USF"/>
</dbReference>
<dbReference type="KEGG" id="ncs:NCAS_0I02140"/>
<proteinExistence type="predicted"/>
<feature type="compositionally biased region" description="Low complexity" evidence="5">
    <location>
        <begin position="7"/>
        <end position="18"/>
    </location>
</feature>
<dbReference type="RefSeq" id="XP_003678224.1">
    <property type="nucleotide sequence ID" value="XM_003678176.1"/>
</dbReference>
<dbReference type="PANTHER" id="PTHR46117">
    <property type="entry name" value="FI24210P1"/>
    <property type="match status" value="1"/>
</dbReference>
<dbReference type="GO" id="GO:0071400">
    <property type="term" value="P:cellular response to oleic acid"/>
    <property type="evidence" value="ECO:0007669"/>
    <property type="project" value="EnsemblFungi"/>
</dbReference>
<dbReference type="OMA" id="QNQVDTQ"/>
<dbReference type="InParanoid" id="G0VK48"/>